<dbReference type="PANTHER" id="PTHR11177">
    <property type="entry name" value="CHITINASE"/>
    <property type="match status" value="1"/>
</dbReference>
<dbReference type="Pfam" id="PF00704">
    <property type="entry name" value="Glyco_hydro_18"/>
    <property type="match status" value="1"/>
</dbReference>
<sequence length="201" mass="21784">MNHALAHPVRFVRSVVALVSAYHLDGVDLDFEPNSFFFGDQGRQLVALADALRGALGPAAFLSVELPTDWETLRSIECSGTHGCGDNLAALARVAYLSLMGYAVHAPSYPGPAITANDSNLFSDPNEPLLAGFDHISDVQAIDYLTFLGVPPNRLLLGFPAFTERYAGVTHPGTRHGLFQPFERSSRQNRGRGNLPRRAPV</sequence>
<protein>
    <recommendedName>
        <fullName evidence="4">GH18 domain-containing protein</fullName>
    </recommendedName>
</protein>
<dbReference type="PANTHER" id="PTHR11177:SF317">
    <property type="entry name" value="CHITINASE 12-RELATED"/>
    <property type="match status" value="1"/>
</dbReference>
<evidence type="ECO:0000256" key="3">
    <source>
        <dbReference type="SAM" id="MobiDB-lite"/>
    </source>
</evidence>
<evidence type="ECO:0000259" key="4">
    <source>
        <dbReference type="PROSITE" id="PS51910"/>
    </source>
</evidence>
<dbReference type="InterPro" id="IPR050314">
    <property type="entry name" value="Glycosyl_Hydrlase_18"/>
</dbReference>
<keyword evidence="2" id="KW-0326">Glycosidase</keyword>
<dbReference type="SUPFAM" id="SSF51445">
    <property type="entry name" value="(Trans)glycosidases"/>
    <property type="match status" value="1"/>
</dbReference>
<gene>
    <name evidence="5" type="ORF">B1A_01780</name>
</gene>
<dbReference type="AlphaFoldDB" id="T1DD26"/>
<feature type="non-terminal residue" evidence="5">
    <location>
        <position position="201"/>
    </location>
</feature>
<dbReference type="GO" id="GO:0005975">
    <property type="term" value="P:carbohydrate metabolic process"/>
    <property type="evidence" value="ECO:0007669"/>
    <property type="project" value="InterPro"/>
</dbReference>
<evidence type="ECO:0000256" key="1">
    <source>
        <dbReference type="ARBA" id="ARBA00022801"/>
    </source>
</evidence>
<evidence type="ECO:0000313" key="5">
    <source>
        <dbReference type="EMBL" id="EQD79354.1"/>
    </source>
</evidence>
<dbReference type="PROSITE" id="PS01095">
    <property type="entry name" value="GH18_1"/>
    <property type="match status" value="1"/>
</dbReference>
<organism evidence="5">
    <name type="scientific">mine drainage metagenome</name>
    <dbReference type="NCBI Taxonomy" id="410659"/>
    <lineage>
        <taxon>unclassified sequences</taxon>
        <taxon>metagenomes</taxon>
        <taxon>ecological metagenomes</taxon>
    </lineage>
</organism>
<comment type="caution">
    <text evidence="5">The sequence shown here is derived from an EMBL/GenBank/DDBJ whole genome shotgun (WGS) entry which is preliminary data.</text>
</comment>
<feature type="region of interest" description="Disordered" evidence="3">
    <location>
        <begin position="177"/>
        <end position="201"/>
    </location>
</feature>
<proteinExistence type="predicted"/>
<dbReference type="PROSITE" id="PS51910">
    <property type="entry name" value="GH18_2"/>
    <property type="match status" value="1"/>
</dbReference>
<dbReference type="InterPro" id="IPR001579">
    <property type="entry name" value="Glyco_hydro_18_chit_AS"/>
</dbReference>
<evidence type="ECO:0000256" key="2">
    <source>
        <dbReference type="ARBA" id="ARBA00023295"/>
    </source>
</evidence>
<dbReference type="InterPro" id="IPR017853">
    <property type="entry name" value="GH"/>
</dbReference>
<dbReference type="Gene3D" id="3.20.20.80">
    <property type="entry name" value="Glycosidases"/>
    <property type="match status" value="1"/>
</dbReference>
<feature type="domain" description="GH18" evidence="4">
    <location>
        <begin position="1"/>
        <end position="201"/>
    </location>
</feature>
<reference evidence="5" key="1">
    <citation type="submission" date="2013-08" db="EMBL/GenBank/DDBJ databases">
        <authorList>
            <person name="Mendez C."/>
            <person name="Richter M."/>
            <person name="Ferrer M."/>
            <person name="Sanchez J."/>
        </authorList>
    </citation>
    <scope>NUCLEOTIDE SEQUENCE</scope>
</reference>
<accession>T1DD26</accession>
<reference evidence="5" key="2">
    <citation type="journal article" date="2014" name="ISME J.">
        <title>Microbial stratification in low pH oxic and suboxic macroscopic growths along an acid mine drainage.</title>
        <authorList>
            <person name="Mendez-Garcia C."/>
            <person name="Mesa V."/>
            <person name="Sprenger R.R."/>
            <person name="Richter M."/>
            <person name="Diez M.S."/>
            <person name="Solano J."/>
            <person name="Bargiela R."/>
            <person name="Golyshina O.V."/>
            <person name="Manteca A."/>
            <person name="Ramos J.L."/>
            <person name="Gallego J.R."/>
            <person name="Llorente I."/>
            <person name="Martins Dos Santos V.A."/>
            <person name="Jensen O.N."/>
            <person name="Pelaez A.I."/>
            <person name="Sanchez J."/>
            <person name="Ferrer M."/>
        </authorList>
    </citation>
    <scope>NUCLEOTIDE SEQUENCE</scope>
</reference>
<name>T1DD26_9ZZZZ</name>
<dbReference type="EMBL" id="AUZX01001340">
    <property type="protein sequence ID" value="EQD79354.1"/>
    <property type="molecule type" value="Genomic_DNA"/>
</dbReference>
<dbReference type="GO" id="GO:0004553">
    <property type="term" value="F:hydrolase activity, hydrolyzing O-glycosyl compounds"/>
    <property type="evidence" value="ECO:0007669"/>
    <property type="project" value="InterPro"/>
</dbReference>
<keyword evidence="1" id="KW-0378">Hydrolase</keyword>
<dbReference type="InterPro" id="IPR001223">
    <property type="entry name" value="Glyco_hydro18_cat"/>
</dbReference>